<dbReference type="Pfam" id="PF03748">
    <property type="entry name" value="FliL"/>
    <property type="match status" value="1"/>
</dbReference>
<dbReference type="GO" id="GO:0006935">
    <property type="term" value="P:chemotaxis"/>
    <property type="evidence" value="ECO:0007669"/>
    <property type="project" value="UniProtKB-KW"/>
</dbReference>
<evidence type="ECO:0000256" key="8">
    <source>
        <dbReference type="ARBA" id="ARBA00022989"/>
    </source>
</evidence>
<sequence>MEAGNPVCQPPSRHQELCEVSIRIKSVKGWLLIAMAGCMALMAGFAQASAPAAAPDGVSYITFSPLVVNYGSGPRMKYLKAEISVRVADGATATAVQHHMPLLRNGLVMLFSQQSEEAVGSPEGKESLRQQALTAINQLIHEETGQGGVVDLFFNNLILQ</sequence>
<accession>A0A928UZG8</accession>
<proteinExistence type="inferred from homology"/>
<reference evidence="11" key="1">
    <citation type="submission" date="2018-07" db="EMBL/GenBank/DDBJ databases">
        <title>Genome assembly of strain Ka43.</title>
        <authorList>
            <person name="Kukolya J."/>
            <person name="Nagy I."/>
            <person name="Horvath B."/>
            <person name="Toth A."/>
        </authorList>
    </citation>
    <scope>NUCLEOTIDE SEQUENCE</scope>
    <source>
        <strain evidence="11">KB43</strain>
    </source>
</reference>
<keyword evidence="10" id="KW-0997">Cell inner membrane</keyword>
<evidence type="ECO:0000313" key="12">
    <source>
        <dbReference type="Proteomes" id="UP000652567"/>
    </source>
</evidence>
<gene>
    <name evidence="11" type="ORF">C4F51_01755</name>
</gene>
<protein>
    <recommendedName>
        <fullName evidence="10">Flagellar protein FliL</fullName>
    </recommendedName>
</protein>
<keyword evidence="11" id="KW-0966">Cell projection</keyword>
<evidence type="ECO:0000256" key="7">
    <source>
        <dbReference type="ARBA" id="ARBA00022779"/>
    </source>
</evidence>
<comment type="function">
    <text evidence="1 10">Controls the rotational direction of flagella during chemotaxis.</text>
</comment>
<evidence type="ECO:0000256" key="6">
    <source>
        <dbReference type="ARBA" id="ARBA00022692"/>
    </source>
</evidence>
<dbReference type="EMBL" id="PRDL01000001">
    <property type="protein sequence ID" value="MBE8715913.1"/>
    <property type="molecule type" value="Genomic_DNA"/>
</dbReference>
<dbReference type="InterPro" id="IPR005503">
    <property type="entry name" value="FliL"/>
</dbReference>
<evidence type="ECO:0000256" key="1">
    <source>
        <dbReference type="ARBA" id="ARBA00002254"/>
    </source>
</evidence>
<keyword evidence="7 10" id="KW-0283">Flagellar rotation</keyword>
<evidence type="ECO:0000313" key="11">
    <source>
        <dbReference type="EMBL" id="MBE8715913.1"/>
    </source>
</evidence>
<dbReference type="PANTHER" id="PTHR35091">
    <property type="entry name" value="FLAGELLAR PROTEIN FLIL"/>
    <property type="match status" value="1"/>
</dbReference>
<comment type="caution">
    <text evidence="11">The sequence shown here is derived from an EMBL/GenBank/DDBJ whole genome shotgun (WGS) entry which is preliminary data.</text>
</comment>
<keyword evidence="8" id="KW-1133">Transmembrane helix</keyword>
<dbReference type="Proteomes" id="UP000652567">
    <property type="component" value="Unassembled WGS sequence"/>
</dbReference>
<keyword evidence="5 10" id="KW-0145">Chemotaxis</keyword>
<keyword evidence="12" id="KW-1185">Reference proteome</keyword>
<evidence type="ECO:0000256" key="4">
    <source>
        <dbReference type="ARBA" id="ARBA00022475"/>
    </source>
</evidence>
<dbReference type="GO" id="GO:0009425">
    <property type="term" value="C:bacterial-type flagellum basal body"/>
    <property type="evidence" value="ECO:0007669"/>
    <property type="project" value="InterPro"/>
</dbReference>
<keyword evidence="6" id="KW-0812">Transmembrane</keyword>
<keyword evidence="4" id="KW-1003">Cell membrane</keyword>
<dbReference type="PANTHER" id="PTHR35091:SF2">
    <property type="entry name" value="FLAGELLAR PROTEIN FLIL"/>
    <property type="match status" value="1"/>
</dbReference>
<evidence type="ECO:0000256" key="2">
    <source>
        <dbReference type="ARBA" id="ARBA00004162"/>
    </source>
</evidence>
<keyword evidence="9 10" id="KW-0472">Membrane</keyword>
<comment type="subcellular location">
    <subcellularLocation>
        <location evidence="10">Cell inner membrane</location>
    </subcellularLocation>
    <subcellularLocation>
        <location evidence="2">Cell membrane</location>
        <topology evidence="2">Single-pass membrane protein</topology>
    </subcellularLocation>
</comment>
<name>A0A928UZG8_9GAMM</name>
<keyword evidence="11" id="KW-0282">Flagellum</keyword>
<keyword evidence="11" id="KW-0969">Cilium</keyword>
<dbReference type="GO" id="GO:0005886">
    <property type="term" value="C:plasma membrane"/>
    <property type="evidence" value="ECO:0007669"/>
    <property type="project" value="UniProtKB-SubCell"/>
</dbReference>
<dbReference type="AlphaFoldDB" id="A0A928UZG8"/>
<organism evidence="11 12">
    <name type="scientific">Cellvibrio polysaccharolyticus</name>
    <dbReference type="NCBI Taxonomy" id="2082724"/>
    <lineage>
        <taxon>Bacteria</taxon>
        <taxon>Pseudomonadati</taxon>
        <taxon>Pseudomonadota</taxon>
        <taxon>Gammaproteobacteria</taxon>
        <taxon>Cellvibrionales</taxon>
        <taxon>Cellvibrionaceae</taxon>
        <taxon>Cellvibrio</taxon>
    </lineage>
</organism>
<dbReference type="GO" id="GO:0071978">
    <property type="term" value="P:bacterial-type flagellum-dependent swarming motility"/>
    <property type="evidence" value="ECO:0007669"/>
    <property type="project" value="TreeGrafter"/>
</dbReference>
<evidence type="ECO:0000256" key="10">
    <source>
        <dbReference type="RuleBase" id="RU364125"/>
    </source>
</evidence>
<evidence type="ECO:0000256" key="5">
    <source>
        <dbReference type="ARBA" id="ARBA00022500"/>
    </source>
</evidence>
<evidence type="ECO:0000256" key="3">
    <source>
        <dbReference type="ARBA" id="ARBA00008281"/>
    </source>
</evidence>
<evidence type="ECO:0000256" key="9">
    <source>
        <dbReference type="ARBA" id="ARBA00023136"/>
    </source>
</evidence>
<comment type="similarity">
    <text evidence="3 10">Belongs to the FliL family.</text>
</comment>